<organism evidence="3 4">
    <name type="scientific">Buddleja alternifolia</name>
    <dbReference type="NCBI Taxonomy" id="168488"/>
    <lineage>
        <taxon>Eukaryota</taxon>
        <taxon>Viridiplantae</taxon>
        <taxon>Streptophyta</taxon>
        <taxon>Embryophyta</taxon>
        <taxon>Tracheophyta</taxon>
        <taxon>Spermatophyta</taxon>
        <taxon>Magnoliopsida</taxon>
        <taxon>eudicotyledons</taxon>
        <taxon>Gunneridae</taxon>
        <taxon>Pentapetalae</taxon>
        <taxon>asterids</taxon>
        <taxon>lamiids</taxon>
        <taxon>Lamiales</taxon>
        <taxon>Scrophulariaceae</taxon>
        <taxon>Buddlejeae</taxon>
        <taxon>Buddleja</taxon>
    </lineage>
</organism>
<dbReference type="Proteomes" id="UP000826271">
    <property type="component" value="Unassembled WGS sequence"/>
</dbReference>
<evidence type="ECO:0000256" key="1">
    <source>
        <dbReference type="SAM" id="Phobius"/>
    </source>
</evidence>
<dbReference type="InterPro" id="IPR000073">
    <property type="entry name" value="AB_hydrolase_1"/>
</dbReference>
<dbReference type="SUPFAM" id="SSF53474">
    <property type="entry name" value="alpha/beta-Hydrolases"/>
    <property type="match status" value="1"/>
</dbReference>
<feature type="transmembrane region" description="Helical" evidence="1">
    <location>
        <begin position="6"/>
        <end position="26"/>
    </location>
</feature>
<evidence type="ECO:0000313" key="3">
    <source>
        <dbReference type="EMBL" id="KAG8371170.1"/>
    </source>
</evidence>
<dbReference type="GO" id="GO:0016787">
    <property type="term" value="F:hydrolase activity"/>
    <property type="evidence" value="ECO:0007669"/>
    <property type="project" value="UniProtKB-ARBA"/>
</dbReference>
<name>A0AAV6WVZ0_9LAMI</name>
<sequence length="345" mass="39034">MLFTEMIAQIAVGVAVGFLGYVYIAIRPPAPKICGSPGGPPVTSPRIKLSDGRHLAYKEKGVAKEIAKYKIIVSHGFNDDKDFNLPVSDELVNDLGVYILSFDRAGYGESDPNPTRSVKSDAFDIQELADKLQLGPKFYLIGISLGAFAVYGCLNYIPHRISGAALVVPAINFWWRCFPANISKEGFERLPFQYQWTFRVAHYAPWLLNWWMTQKRFPSVSMMHGNPDVFNHSDREILAQLAASPKEGQEKTRQQGVHECLHRDIMVGFGKWEFDPTDIINPLPNNEGSVHMWQACEDKSIPLVLNRYLSQQLPWIRYHEVPDAGHFLIYNPKFCEAIFESLLSS</sequence>
<evidence type="ECO:0000259" key="2">
    <source>
        <dbReference type="Pfam" id="PF12697"/>
    </source>
</evidence>
<protein>
    <recommendedName>
        <fullName evidence="2">AB hydrolase-1 domain-containing protein</fullName>
    </recommendedName>
</protein>
<dbReference type="InterPro" id="IPR029058">
    <property type="entry name" value="AB_hydrolase_fold"/>
</dbReference>
<accession>A0AAV6WVZ0</accession>
<keyword evidence="1" id="KW-0812">Transmembrane</keyword>
<dbReference type="FunFam" id="3.40.50.1820:FF:000270">
    <property type="entry name" value="Alpha/beta-Hydrolases superfamily protein"/>
    <property type="match status" value="1"/>
</dbReference>
<proteinExistence type="predicted"/>
<reference evidence="3" key="1">
    <citation type="submission" date="2019-10" db="EMBL/GenBank/DDBJ databases">
        <authorList>
            <person name="Zhang R."/>
            <person name="Pan Y."/>
            <person name="Wang J."/>
            <person name="Ma R."/>
            <person name="Yu S."/>
        </authorList>
    </citation>
    <scope>NUCLEOTIDE SEQUENCE</scope>
    <source>
        <strain evidence="3">LA-IB0</strain>
        <tissue evidence="3">Leaf</tissue>
    </source>
</reference>
<feature type="domain" description="AB hydrolase-1" evidence="2">
    <location>
        <begin position="73"/>
        <end position="334"/>
    </location>
</feature>
<dbReference type="PANTHER" id="PTHR45763:SF21">
    <property type="entry name" value="ALPHA_BETA-HYDROLASES SUPERFAMILY PROTEIN"/>
    <property type="match status" value="1"/>
</dbReference>
<evidence type="ECO:0000313" key="4">
    <source>
        <dbReference type="Proteomes" id="UP000826271"/>
    </source>
</evidence>
<keyword evidence="4" id="KW-1185">Reference proteome</keyword>
<dbReference type="Gene3D" id="3.40.50.1820">
    <property type="entry name" value="alpha/beta hydrolase"/>
    <property type="match status" value="1"/>
</dbReference>
<dbReference type="AlphaFoldDB" id="A0AAV6WVZ0"/>
<comment type="caution">
    <text evidence="3">The sequence shown here is derived from an EMBL/GenBank/DDBJ whole genome shotgun (WGS) entry which is preliminary data.</text>
</comment>
<keyword evidence="1" id="KW-1133">Transmembrane helix</keyword>
<dbReference type="EMBL" id="WHWC01000013">
    <property type="protein sequence ID" value="KAG8371170.1"/>
    <property type="molecule type" value="Genomic_DNA"/>
</dbReference>
<dbReference type="Pfam" id="PF12697">
    <property type="entry name" value="Abhydrolase_6"/>
    <property type="match status" value="1"/>
</dbReference>
<gene>
    <name evidence="3" type="ORF">BUALT_Bualt13G0059200</name>
</gene>
<dbReference type="PANTHER" id="PTHR45763">
    <property type="entry name" value="HYDROLASE, ALPHA/BETA FOLD FAMILY PROTEIN, EXPRESSED-RELATED"/>
    <property type="match status" value="1"/>
</dbReference>
<keyword evidence="1" id="KW-0472">Membrane</keyword>